<evidence type="ECO:0000256" key="7">
    <source>
        <dbReference type="HAMAP-Rule" id="MF_00384"/>
    </source>
</evidence>
<dbReference type="AlphaFoldDB" id="A0A150X469"/>
<dbReference type="InterPro" id="IPR036554">
    <property type="entry name" value="GHMP_kinase_C_sf"/>
</dbReference>
<dbReference type="InterPro" id="IPR006204">
    <property type="entry name" value="GHMP_kinase_N_dom"/>
</dbReference>
<dbReference type="GO" id="GO:0005737">
    <property type="term" value="C:cytoplasm"/>
    <property type="evidence" value="ECO:0007669"/>
    <property type="project" value="UniProtKB-SubCell"/>
</dbReference>
<dbReference type="Pfam" id="PF08544">
    <property type="entry name" value="GHMP_kinases_C"/>
    <property type="match status" value="1"/>
</dbReference>
<proteinExistence type="inferred from homology"/>
<dbReference type="InterPro" id="IPR020568">
    <property type="entry name" value="Ribosomal_Su5_D2-typ_SF"/>
</dbReference>
<feature type="domain" description="GHMP kinase C-terminal" evidence="10">
    <location>
        <begin position="226"/>
        <end position="286"/>
    </location>
</feature>
<keyword evidence="4 7" id="KW-0547">Nucleotide-binding</keyword>
<dbReference type="PIRSF" id="PIRSF000676">
    <property type="entry name" value="Homoser_kin"/>
    <property type="match status" value="1"/>
</dbReference>
<evidence type="ECO:0000256" key="5">
    <source>
        <dbReference type="ARBA" id="ARBA00022777"/>
    </source>
</evidence>
<dbReference type="InterPro" id="IPR014721">
    <property type="entry name" value="Ribsml_uS5_D2-typ_fold_subgr"/>
</dbReference>
<dbReference type="EMBL" id="LRPC01000028">
    <property type="protein sequence ID" value="KYG73521.1"/>
    <property type="molecule type" value="Genomic_DNA"/>
</dbReference>
<evidence type="ECO:0000256" key="6">
    <source>
        <dbReference type="ARBA" id="ARBA00022840"/>
    </source>
</evidence>
<dbReference type="OrthoDB" id="9769912at2"/>
<dbReference type="PRINTS" id="PR00958">
    <property type="entry name" value="HOMSERKINASE"/>
</dbReference>
<dbReference type="GO" id="GO:0005524">
    <property type="term" value="F:ATP binding"/>
    <property type="evidence" value="ECO:0007669"/>
    <property type="project" value="UniProtKB-UniRule"/>
</dbReference>
<reference evidence="11 12" key="1">
    <citation type="submission" date="2016-01" db="EMBL/GenBank/DDBJ databases">
        <title>Genome sequencing of Roseivirga spongicola UST030701-084.</title>
        <authorList>
            <person name="Selvaratnam C."/>
            <person name="Thevarajoo S."/>
            <person name="Goh K.M."/>
            <person name="Ee R."/>
            <person name="Chan K.-G."/>
            <person name="Chong C.S."/>
        </authorList>
    </citation>
    <scope>NUCLEOTIDE SEQUENCE [LARGE SCALE GENOMIC DNA]</scope>
    <source>
        <strain evidence="11 12">UST030701-084</strain>
    </source>
</reference>
<dbReference type="SUPFAM" id="SSF54211">
    <property type="entry name" value="Ribosomal protein S5 domain 2-like"/>
    <property type="match status" value="1"/>
</dbReference>
<sequence>MNKDSVKVFAPASVSNVGPGFDILGFALEGMGDKITLSKRDGTAYIIDAVGTDLPTDPEKNVATVALRSFCDEIGYQGGFLIRIEKNFTPGSGLGSSASSAVGAVFAANELLQAGYSKEELISFALDGESLASGHRHADNVAPCMLGGFVAVKGCDPFDGFQVAYPKALKVLIIFPDIVVKTSDARGLLPKEVPMSLAIQQAANMAGLINGLTTANYAMIRNSLKDVLAQPYRKRLIQAYDEVGKLCEEHGSIGFNISGSGPSMFSFFRKEQDLTQLKESIKELYSAKGINCRLHESAINGRGAEVIDIG</sequence>
<dbReference type="RefSeq" id="WP_068221925.1">
    <property type="nucleotide sequence ID" value="NZ_LRPC01000028.1"/>
</dbReference>
<dbReference type="InterPro" id="IPR000870">
    <property type="entry name" value="Homoserine_kinase"/>
</dbReference>
<dbReference type="UniPathway" id="UPA00050">
    <property type="reaction ID" value="UER00064"/>
</dbReference>
<evidence type="ECO:0000256" key="1">
    <source>
        <dbReference type="ARBA" id="ARBA00022605"/>
    </source>
</evidence>
<dbReference type="InterPro" id="IPR013750">
    <property type="entry name" value="GHMP_kinase_C_dom"/>
</dbReference>
<dbReference type="Pfam" id="PF00288">
    <property type="entry name" value="GHMP_kinases_N"/>
    <property type="match status" value="1"/>
</dbReference>
<evidence type="ECO:0000313" key="11">
    <source>
        <dbReference type="EMBL" id="KYG73521.1"/>
    </source>
</evidence>
<organism evidence="11 12">
    <name type="scientific">Roseivirga spongicola</name>
    <dbReference type="NCBI Taxonomy" id="333140"/>
    <lineage>
        <taxon>Bacteria</taxon>
        <taxon>Pseudomonadati</taxon>
        <taxon>Bacteroidota</taxon>
        <taxon>Cytophagia</taxon>
        <taxon>Cytophagales</taxon>
        <taxon>Roseivirgaceae</taxon>
        <taxon>Roseivirga</taxon>
    </lineage>
</organism>
<comment type="catalytic activity">
    <reaction evidence="7">
        <text>L-homoserine + ATP = O-phospho-L-homoserine + ADP + H(+)</text>
        <dbReference type="Rhea" id="RHEA:13985"/>
        <dbReference type="ChEBI" id="CHEBI:15378"/>
        <dbReference type="ChEBI" id="CHEBI:30616"/>
        <dbReference type="ChEBI" id="CHEBI:57476"/>
        <dbReference type="ChEBI" id="CHEBI:57590"/>
        <dbReference type="ChEBI" id="CHEBI:456216"/>
        <dbReference type="EC" id="2.7.1.39"/>
    </reaction>
</comment>
<evidence type="ECO:0000259" key="9">
    <source>
        <dbReference type="Pfam" id="PF00288"/>
    </source>
</evidence>
<comment type="subcellular location">
    <subcellularLocation>
        <location evidence="7">Cytoplasm</location>
    </subcellularLocation>
</comment>
<dbReference type="PANTHER" id="PTHR20861:SF1">
    <property type="entry name" value="HOMOSERINE KINASE"/>
    <property type="match status" value="1"/>
</dbReference>
<keyword evidence="7" id="KW-0963">Cytoplasm</keyword>
<keyword evidence="12" id="KW-1185">Reference proteome</keyword>
<evidence type="ECO:0000256" key="8">
    <source>
        <dbReference type="NCBIfam" id="TIGR00191"/>
    </source>
</evidence>
<dbReference type="GO" id="GO:0004413">
    <property type="term" value="F:homoserine kinase activity"/>
    <property type="evidence" value="ECO:0007669"/>
    <property type="project" value="UniProtKB-UniRule"/>
</dbReference>
<comment type="caution">
    <text evidence="11">The sequence shown here is derived from an EMBL/GenBank/DDBJ whole genome shotgun (WGS) entry which is preliminary data.</text>
</comment>
<comment type="caution">
    <text evidence="7">Lacks conserved residue(s) required for the propagation of feature annotation.</text>
</comment>
<comment type="pathway">
    <text evidence="7">Amino-acid biosynthesis; L-threonine biosynthesis; L-threonine from L-aspartate: step 4/5.</text>
</comment>
<keyword evidence="1 7" id="KW-0028">Amino-acid biosynthesis</keyword>
<protein>
    <recommendedName>
        <fullName evidence="7 8">Homoserine kinase</fullName>
        <shortName evidence="7">HK</shortName>
        <shortName evidence="7">HSK</shortName>
        <ecNumber evidence="7 8">2.7.1.39</ecNumber>
    </recommendedName>
</protein>
<keyword evidence="5 7" id="KW-0418">Kinase</keyword>
<keyword evidence="3 7" id="KW-0791">Threonine biosynthesis</keyword>
<dbReference type="Gene3D" id="3.30.230.10">
    <property type="match status" value="1"/>
</dbReference>
<dbReference type="EC" id="2.7.1.39" evidence="7 8"/>
<dbReference type="SUPFAM" id="SSF55060">
    <property type="entry name" value="GHMP Kinase, C-terminal domain"/>
    <property type="match status" value="1"/>
</dbReference>
<dbReference type="STRING" id="333140.AWW68_12575"/>
<feature type="domain" description="GHMP kinase N-terminal" evidence="9">
    <location>
        <begin position="62"/>
        <end position="148"/>
    </location>
</feature>
<gene>
    <name evidence="7" type="primary">thrB</name>
    <name evidence="11" type="ORF">AWW68_12575</name>
</gene>
<dbReference type="PANTHER" id="PTHR20861">
    <property type="entry name" value="HOMOSERINE/4-DIPHOSPHOCYTIDYL-2-C-METHYL-D-ERYTHRITOL KINASE"/>
    <property type="match status" value="1"/>
</dbReference>
<comment type="similarity">
    <text evidence="7">Belongs to the GHMP kinase family. Homoserine kinase subfamily.</text>
</comment>
<evidence type="ECO:0000259" key="10">
    <source>
        <dbReference type="Pfam" id="PF08544"/>
    </source>
</evidence>
<name>A0A150X469_9BACT</name>
<comment type="function">
    <text evidence="7">Catalyzes the ATP-dependent phosphorylation of L-homoserine to L-homoserine phosphate.</text>
</comment>
<dbReference type="GO" id="GO:0009088">
    <property type="term" value="P:threonine biosynthetic process"/>
    <property type="evidence" value="ECO:0007669"/>
    <property type="project" value="UniProtKB-UniRule"/>
</dbReference>
<keyword evidence="6 7" id="KW-0067">ATP-binding</keyword>
<accession>A0A150X469</accession>
<evidence type="ECO:0000313" key="12">
    <source>
        <dbReference type="Proteomes" id="UP000075606"/>
    </source>
</evidence>
<evidence type="ECO:0000256" key="2">
    <source>
        <dbReference type="ARBA" id="ARBA00022679"/>
    </source>
</evidence>
<dbReference type="Gene3D" id="3.30.70.890">
    <property type="entry name" value="GHMP kinase, C-terminal domain"/>
    <property type="match status" value="1"/>
</dbReference>
<dbReference type="HAMAP" id="MF_00384">
    <property type="entry name" value="Homoser_kinase"/>
    <property type="match status" value="1"/>
</dbReference>
<dbReference type="NCBIfam" id="NF002288">
    <property type="entry name" value="PRK01212.1-4"/>
    <property type="match status" value="1"/>
</dbReference>
<keyword evidence="2 7" id="KW-0808">Transferase</keyword>
<dbReference type="NCBIfam" id="TIGR00191">
    <property type="entry name" value="thrB"/>
    <property type="match status" value="1"/>
</dbReference>
<evidence type="ECO:0000256" key="4">
    <source>
        <dbReference type="ARBA" id="ARBA00022741"/>
    </source>
</evidence>
<dbReference type="Proteomes" id="UP000075606">
    <property type="component" value="Unassembled WGS sequence"/>
</dbReference>
<evidence type="ECO:0000256" key="3">
    <source>
        <dbReference type="ARBA" id="ARBA00022697"/>
    </source>
</evidence>